<evidence type="ECO:0000256" key="1">
    <source>
        <dbReference type="SAM" id="MobiDB-lite"/>
    </source>
</evidence>
<gene>
    <name evidence="2" type="ORF">BU14_0736s0004</name>
</gene>
<keyword evidence="3" id="KW-1185">Reference proteome</keyword>
<evidence type="ECO:0000313" key="2">
    <source>
        <dbReference type="EMBL" id="OSX70511.1"/>
    </source>
</evidence>
<evidence type="ECO:0000313" key="3">
    <source>
        <dbReference type="Proteomes" id="UP000218209"/>
    </source>
</evidence>
<dbReference type="AlphaFoldDB" id="A0A1X6NPI6"/>
<reference evidence="2 3" key="1">
    <citation type="submission" date="2017-03" db="EMBL/GenBank/DDBJ databases">
        <title>WGS assembly of Porphyra umbilicalis.</title>
        <authorList>
            <person name="Brawley S.H."/>
            <person name="Blouin N.A."/>
            <person name="Ficko-Blean E."/>
            <person name="Wheeler G.L."/>
            <person name="Lohr M."/>
            <person name="Goodson H.V."/>
            <person name="Jenkins J.W."/>
            <person name="Blaby-Haas C.E."/>
            <person name="Helliwell K.E."/>
            <person name="Chan C."/>
            <person name="Marriage T."/>
            <person name="Bhattacharya D."/>
            <person name="Klein A.S."/>
            <person name="Badis Y."/>
            <person name="Brodie J."/>
            <person name="Cao Y."/>
            <person name="Collen J."/>
            <person name="Dittami S.M."/>
            <person name="Gachon C.M."/>
            <person name="Green B.R."/>
            <person name="Karpowicz S."/>
            <person name="Kim J.W."/>
            <person name="Kudahl U."/>
            <person name="Lin S."/>
            <person name="Michel G."/>
            <person name="Mittag M."/>
            <person name="Olson B.J."/>
            <person name="Pangilinan J."/>
            <person name="Peng Y."/>
            <person name="Qiu H."/>
            <person name="Shu S."/>
            <person name="Singer J.T."/>
            <person name="Smith A.G."/>
            <person name="Sprecher B.N."/>
            <person name="Wagner V."/>
            <person name="Wang W."/>
            <person name="Wang Z.-Y."/>
            <person name="Yan J."/>
            <person name="Yarish C."/>
            <person name="Zoeuner-Riek S."/>
            <person name="Zhuang Y."/>
            <person name="Zou Y."/>
            <person name="Lindquist E.A."/>
            <person name="Grimwood J."/>
            <person name="Barry K."/>
            <person name="Rokhsar D.S."/>
            <person name="Schmutz J."/>
            <person name="Stiller J.W."/>
            <person name="Grossman A.R."/>
            <person name="Prochnik S.E."/>
        </authorList>
    </citation>
    <scope>NUCLEOTIDE SEQUENCE [LARGE SCALE GENOMIC DNA]</scope>
    <source>
        <strain evidence="2">4086291</strain>
    </source>
</reference>
<proteinExistence type="predicted"/>
<dbReference type="Proteomes" id="UP000218209">
    <property type="component" value="Unassembled WGS sequence"/>
</dbReference>
<name>A0A1X6NPI6_PORUM</name>
<feature type="compositionally biased region" description="Gly residues" evidence="1">
    <location>
        <begin position="379"/>
        <end position="401"/>
    </location>
</feature>
<organism evidence="2 3">
    <name type="scientific">Porphyra umbilicalis</name>
    <name type="common">Purple laver</name>
    <name type="synonym">Red alga</name>
    <dbReference type="NCBI Taxonomy" id="2786"/>
    <lineage>
        <taxon>Eukaryota</taxon>
        <taxon>Rhodophyta</taxon>
        <taxon>Bangiophyceae</taxon>
        <taxon>Bangiales</taxon>
        <taxon>Bangiaceae</taxon>
        <taxon>Porphyra</taxon>
    </lineage>
</organism>
<dbReference type="EMBL" id="KV919246">
    <property type="protein sequence ID" value="OSX70511.1"/>
    <property type="molecule type" value="Genomic_DNA"/>
</dbReference>
<sequence>MRFQRQENILSLERTCPTRHGALPTPPRRAPSAVLDESIGLTSSCHPKRPVVVPILGVLPAPGVPSAEIPSGGEPHGIACSRCAAPTLDQQSPFKRSPARFGAHIRPIGRTSVGVAPTCAHDMVGHPPRVGRQCASRVVGVLVGRPFFGRHTSQGARVGPPRKQSGARGPAAERAAERALPSGGGRRVPADSRPGSRRVPAAAPAGVRACRQRAGRGRPRLASVGNASSLHATRPPSPRRHPTPLRLALLCPHLAAPIRCLPHLHVVRVHGMPNALNAPAVSPHGHIGVSHAAPLTAVAAASHDVRRPPRGAVRPSPPPAAAVQLGRPVAVGATVAPVVAIAAHGHGSASGRCRGATGGRRPRVGLRADDTAAVATQGKGAGEVGGAGGAARGRGAGGFGGRHVRQGAKGSHRQQGGGQCHRGEEKDKGIEWGGGGQRRPLGRGECEAASVGGATRQHQRR</sequence>
<protein>
    <submittedName>
        <fullName evidence="2">Uncharacterized protein</fullName>
    </submittedName>
</protein>
<accession>A0A1X6NPI6</accession>
<feature type="region of interest" description="Disordered" evidence="1">
    <location>
        <begin position="149"/>
        <end position="241"/>
    </location>
</feature>
<feature type="compositionally biased region" description="Basic residues" evidence="1">
    <location>
        <begin position="210"/>
        <end position="219"/>
    </location>
</feature>
<feature type="region of interest" description="Disordered" evidence="1">
    <location>
        <begin position="379"/>
        <end position="461"/>
    </location>
</feature>
<feature type="compositionally biased region" description="Basic residues" evidence="1">
    <location>
        <begin position="402"/>
        <end position="412"/>
    </location>
</feature>
<feature type="compositionally biased region" description="Low complexity" evidence="1">
    <location>
        <begin position="197"/>
        <end position="209"/>
    </location>
</feature>
<feature type="compositionally biased region" description="Basic and acidic residues" evidence="1">
    <location>
        <begin position="421"/>
        <end position="430"/>
    </location>
</feature>